<organism evidence="7 8">
    <name type="scientific">Cutaneotrichosporon oleaginosum</name>
    <dbReference type="NCBI Taxonomy" id="879819"/>
    <lineage>
        <taxon>Eukaryota</taxon>
        <taxon>Fungi</taxon>
        <taxon>Dikarya</taxon>
        <taxon>Basidiomycota</taxon>
        <taxon>Agaricomycotina</taxon>
        <taxon>Tremellomycetes</taxon>
        <taxon>Trichosporonales</taxon>
        <taxon>Trichosporonaceae</taxon>
        <taxon>Cutaneotrichosporon</taxon>
    </lineage>
</organism>
<keyword evidence="3" id="KW-0418">Kinase</keyword>
<evidence type="ECO:0000256" key="5">
    <source>
        <dbReference type="SAM" id="MobiDB-lite"/>
    </source>
</evidence>
<dbReference type="AlphaFoldDB" id="A0A0J0XXA5"/>
<keyword evidence="6" id="KW-1133">Transmembrane helix</keyword>
<feature type="compositionally biased region" description="Basic and acidic residues" evidence="5">
    <location>
        <begin position="532"/>
        <end position="546"/>
    </location>
</feature>
<proteinExistence type="predicted"/>
<dbReference type="EMBL" id="KQ087180">
    <property type="protein sequence ID" value="KLT45712.1"/>
    <property type="molecule type" value="Genomic_DNA"/>
</dbReference>
<dbReference type="GO" id="GO:0004714">
    <property type="term" value="F:transmembrane receptor protein tyrosine kinase activity"/>
    <property type="evidence" value="ECO:0007669"/>
    <property type="project" value="UniProtKB-EC"/>
</dbReference>
<reference evidence="7 8" key="1">
    <citation type="submission" date="2015-03" db="EMBL/GenBank/DDBJ databases">
        <title>Genomics and transcriptomics of the oil-accumulating basidiomycete yeast T. oleaginosus allow insights into substrate utilization and the diverse evolutionary trajectories of mating systems in fungi.</title>
        <authorList>
            <consortium name="DOE Joint Genome Institute"/>
            <person name="Kourist R."/>
            <person name="Kracht O."/>
            <person name="Bracharz F."/>
            <person name="Lipzen A."/>
            <person name="Nolan M."/>
            <person name="Ohm R."/>
            <person name="Grigoriev I."/>
            <person name="Sun S."/>
            <person name="Heitman J."/>
            <person name="Bruck T."/>
            <person name="Nowrousian M."/>
        </authorList>
    </citation>
    <scope>NUCLEOTIDE SEQUENCE [LARGE SCALE GENOMIC DNA]</scope>
    <source>
        <strain evidence="7 8">IBC0246</strain>
    </source>
</reference>
<feature type="compositionally biased region" description="Basic and acidic residues" evidence="5">
    <location>
        <begin position="489"/>
        <end position="498"/>
    </location>
</feature>
<sequence>MLALLLLPVVAGDISPLFGGLFGPSPPLIPFNTTLAAADGNLYRNNDEWSCRVLDTKPLSAGGGWKGPTCSAVGPSGFSTLIWSGGNASLFGYSAGVLSFINSTDELQETYASVPASPDTNTVFELGILPVPGNGFWQVQVRGPIEFGLTGVHIRTALNSDAPDFKSVGRRTEPAIVNGTLSPFYSTTREWAVYTNYTNFPTLKSPGAIVRQPMVGRDGTVEREVTTPDTFSNLTFGIPTNTSYLALAGLSDGQMSAATLFLSFGNTVRELPLRYGSVYRAPLSMIQLALNPNLQYAAVLAPENNTRPVAFHSATFYSSLWPVPDGYSSGGNTAISYLDYIAGDPVPSPIDPSFVASPQPGPAGNGVSGGVNETTSDTAGVPEVSERKKSHTSAIIGGAVGGGVGALIVALIAFLLFRRKRKQRSRENRRSFIIEETDPGLTPFKESSGPIAKSPVLPTQPKSNIVKAPLSAEPMSAGPSAPQSLSHGRAMDGDDDVQRLPPMYNPAWNVAHTSGETSTDSPPATATPTTPLEHKDVITSGRFKEL</sequence>
<evidence type="ECO:0000256" key="1">
    <source>
        <dbReference type="ARBA" id="ARBA00011902"/>
    </source>
</evidence>
<dbReference type="InterPro" id="IPR044912">
    <property type="entry name" value="Egfr_JX_dom"/>
</dbReference>
<keyword evidence="2" id="KW-0808">Transferase</keyword>
<feature type="region of interest" description="Disordered" evidence="5">
    <location>
        <begin position="356"/>
        <end position="386"/>
    </location>
</feature>
<feature type="transmembrane region" description="Helical" evidence="6">
    <location>
        <begin position="394"/>
        <end position="417"/>
    </location>
</feature>
<name>A0A0J0XXA5_9TREE</name>
<evidence type="ECO:0000256" key="6">
    <source>
        <dbReference type="SAM" id="Phobius"/>
    </source>
</evidence>
<dbReference type="GO" id="GO:0005524">
    <property type="term" value="F:ATP binding"/>
    <property type="evidence" value="ECO:0007669"/>
    <property type="project" value="UniProtKB-KW"/>
</dbReference>
<gene>
    <name evidence="7" type="ORF">CC85DRAFT_282332</name>
</gene>
<evidence type="ECO:0000256" key="3">
    <source>
        <dbReference type="ARBA" id="ARBA00022777"/>
    </source>
</evidence>
<evidence type="ECO:0000256" key="2">
    <source>
        <dbReference type="ARBA" id="ARBA00022679"/>
    </source>
</evidence>
<keyword evidence="6" id="KW-0472">Membrane</keyword>
<feature type="region of interest" description="Disordered" evidence="5">
    <location>
        <begin position="441"/>
        <end position="546"/>
    </location>
</feature>
<keyword evidence="6" id="KW-0812">Transmembrane</keyword>
<keyword evidence="4" id="KW-0829">Tyrosine-protein kinase</keyword>
<dbReference type="Gene3D" id="6.10.250.2930">
    <property type="match status" value="1"/>
</dbReference>
<keyword evidence="8" id="KW-1185">Reference proteome</keyword>
<evidence type="ECO:0000256" key="4">
    <source>
        <dbReference type="ARBA" id="ARBA00023137"/>
    </source>
</evidence>
<dbReference type="Proteomes" id="UP000053611">
    <property type="component" value="Unassembled WGS sequence"/>
</dbReference>
<evidence type="ECO:0000313" key="8">
    <source>
        <dbReference type="Proteomes" id="UP000053611"/>
    </source>
</evidence>
<evidence type="ECO:0000313" key="7">
    <source>
        <dbReference type="EMBL" id="KLT45712.1"/>
    </source>
</evidence>
<accession>A0A0J0XXA5</accession>
<protein>
    <recommendedName>
        <fullName evidence="1">receptor protein-tyrosine kinase</fullName>
        <ecNumber evidence="1">2.7.10.1</ecNumber>
    </recommendedName>
</protein>
<dbReference type="EC" id="2.7.10.1" evidence="1"/>
<feature type="compositionally biased region" description="Low complexity" evidence="5">
    <location>
        <begin position="517"/>
        <end position="531"/>
    </location>
</feature>